<dbReference type="PANTHER" id="PTHR47572:SF4">
    <property type="entry name" value="LACTONASE DRP35"/>
    <property type="match status" value="1"/>
</dbReference>
<dbReference type="InterPro" id="IPR051262">
    <property type="entry name" value="SMP-30/CGR1_Lactonase"/>
</dbReference>
<reference evidence="4 5" key="1">
    <citation type="submission" date="2013-02" db="EMBL/GenBank/DDBJ databases">
        <title>A novel strain isolated from Lonar lake, Maharashtra, India.</title>
        <authorList>
            <person name="Singh A."/>
        </authorList>
    </citation>
    <scope>NUCLEOTIDE SEQUENCE [LARGE SCALE GENOMIC DNA]</scope>
    <source>
        <strain evidence="4 5">AK24</strain>
    </source>
</reference>
<keyword evidence="2" id="KW-0732">Signal</keyword>
<dbReference type="AlphaFoldDB" id="R7ZQX6"/>
<feature type="chain" id="PRO_5004451056" evidence="2">
    <location>
        <begin position="25"/>
        <end position="343"/>
    </location>
</feature>
<dbReference type="Proteomes" id="UP000013909">
    <property type="component" value="Unassembled WGS sequence"/>
</dbReference>
<evidence type="ECO:0000256" key="1">
    <source>
        <dbReference type="ARBA" id="ARBA00022801"/>
    </source>
</evidence>
<protein>
    <submittedName>
        <fullName evidence="4">Gluconolactonase</fullName>
        <ecNumber evidence="4">3.1.1.17</ecNumber>
    </submittedName>
</protein>
<dbReference type="OrthoDB" id="241638at2"/>
<evidence type="ECO:0000259" key="3">
    <source>
        <dbReference type="Pfam" id="PF08450"/>
    </source>
</evidence>
<dbReference type="RefSeq" id="WP_010855042.1">
    <property type="nucleotide sequence ID" value="NZ_AQHR01000085.1"/>
</dbReference>
<keyword evidence="5" id="KW-1185">Reference proteome</keyword>
<dbReference type="Gene3D" id="2.120.10.30">
    <property type="entry name" value="TolB, C-terminal domain"/>
    <property type="match status" value="1"/>
</dbReference>
<name>R7ZQX6_9BACT</name>
<feature type="signal peptide" evidence="2">
    <location>
        <begin position="1"/>
        <end position="24"/>
    </location>
</feature>
<keyword evidence="1 4" id="KW-0378">Hydrolase</keyword>
<evidence type="ECO:0000313" key="5">
    <source>
        <dbReference type="Proteomes" id="UP000013909"/>
    </source>
</evidence>
<gene>
    <name evidence="4" type="ORF">ADIS_2908</name>
</gene>
<accession>R7ZQX6</accession>
<dbReference type="PATRIC" id="fig|1288963.3.peg.2897"/>
<dbReference type="SUPFAM" id="SSF63829">
    <property type="entry name" value="Calcium-dependent phosphotriesterase"/>
    <property type="match status" value="1"/>
</dbReference>
<comment type="caution">
    <text evidence="4">The sequence shown here is derived from an EMBL/GenBank/DDBJ whole genome shotgun (WGS) entry which is preliminary data.</text>
</comment>
<dbReference type="Pfam" id="PF08450">
    <property type="entry name" value="SGL"/>
    <property type="match status" value="1"/>
</dbReference>
<evidence type="ECO:0000256" key="2">
    <source>
        <dbReference type="SAM" id="SignalP"/>
    </source>
</evidence>
<dbReference type="InterPro" id="IPR011042">
    <property type="entry name" value="6-blade_b-propeller_TolB-like"/>
</dbReference>
<organism evidence="4 5">
    <name type="scientific">Lunatimonas lonarensis</name>
    <dbReference type="NCBI Taxonomy" id="1232681"/>
    <lineage>
        <taxon>Bacteria</taxon>
        <taxon>Pseudomonadati</taxon>
        <taxon>Bacteroidota</taxon>
        <taxon>Cytophagia</taxon>
        <taxon>Cytophagales</taxon>
        <taxon>Cyclobacteriaceae</taxon>
    </lineage>
</organism>
<dbReference type="EC" id="3.1.1.17" evidence="4"/>
<dbReference type="PANTHER" id="PTHR47572">
    <property type="entry name" value="LIPOPROTEIN-RELATED"/>
    <property type="match status" value="1"/>
</dbReference>
<sequence length="343" mass="37600">MSHSTPLLLLFSLTILTACSQRTAVEEVAEPSLPLQIERYHGLMEILFPEGTEVEVLGHGFEWTEGPLWLETEQRLLFSEIPTNTVHSWSEKEGIQPYLHPSGYTGDSGRGGEVGSNGLLLSPQGELVLCQHGDRQMAKMDAPLSSPRPRYTAIVGQYEGMRFNSPNDAVYDSQGNLYFTDPPYGLEKNMDDPLKELPFQGVYRYSASENSLTLLLDSITRPNGIHLLPGERALLIANSDPQKPYWYVYQLADQGKSVADGAIFHDASEALRVDKGLPDGLKVASNGIIYATGPGGVWVFDAQGVLIGKVKVGQLTSNVALDGKESFLYVTANSYVIRIPIGK</sequence>
<dbReference type="STRING" id="1232681.ADIS_2908"/>
<dbReference type="InterPro" id="IPR013658">
    <property type="entry name" value="SGL"/>
</dbReference>
<evidence type="ECO:0000313" key="4">
    <source>
        <dbReference type="EMBL" id="EON76458.1"/>
    </source>
</evidence>
<dbReference type="GO" id="GO:0004341">
    <property type="term" value="F:gluconolactonase activity"/>
    <property type="evidence" value="ECO:0007669"/>
    <property type="project" value="UniProtKB-EC"/>
</dbReference>
<feature type="domain" description="SMP-30/Gluconolactonase/LRE-like region" evidence="3">
    <location>
        <begin position="63"/>
        <end position="332"/>
    </location>
</feature>
<proteinExistence type="predicted"/>
<dbReference type="EMBL" id="AQHR01000085">
    <property type="protein sequence ID" value="EON76458.1"/>
    <property type="molecule type" value="Genomic_DNA"/>
</dbReference>